<dbReference type="PANTHER" id="PTHR10281">
    <property type="entry name" value="MEMBRANE-ASSOCIATED PROGESTERONE RECEPTOR COMPONENT-RELATED"/>
    <property type="match status" value="1"/>
</dbReference>
<evidence type="ECO:0000256" key="2">
    <source>
        <dbReference type="SAM" id="SignalP"/>
    </source>
</evidence>
<dbReference type="GO" id="GO:0012505">
    <property type="term" value="C:endomembrane system"/>
    <property type="evidence" value="ECO:0007669"/>
    <property type="project" value="TreeGrafter"/>
</dbReference>
<evidence type="ECO:0000256" key="1">
    <source>
        <dbReference type="ARBA" id="ARBA00038357"/>
    </source>
</evidence>
<dbReference type="InterPro" id="IPR050577">
    <property type="entry name" value="MAPR/NEUFC/NENF-like"/>
</dbReference>
<feature type="domain" description="Cytochrome b5 heme-binding" evidence="3">
    <location>
        <begin position="26"/>
        <end position="111"/>
    </location>
</feature>
<proteinExistence type="inferred from homology"/>
<protein>
    <recommendedName>
        <fullName evidence="3">Cytochrome b5 heme-binding domain-containing protein</fullName>
    </recommendedName>
</protein>
<evidence type="ECO:0000313" key="5">
    <source>
        <dbReference type="Proteomes" id="UP001274830"/>
    </source>
</evidence>
<organism evidence="4 5">
    <name type="scientific">Recurvomyces mirabilis</name>
    <dbReference type="NCBI Taxonomy" id="574656"/>
    <lineage>
        <taxon>Eukaryota</taxon>
        <taxon>Fungi</taxon>
        <taxon>Dikarya</taxon>
        <taxon>Ascomycota</taxon>
        <taxon>Pezizomycotina</taxon>
        <taxon>Dothideomycetes</taxon>
        <taxon>Dothideomycetidae</taxon>
        <taxon>Mycosphaerellales</taxon>
        <taxon>Teratosphaeriaceae</taxon>
        <taxon>Recurvomyces</taxon>
    </lineage>
</organism>
<keyword evidence="5" id="KW-1185">Reference proteome</keyword>
<dbReference type="AlphaFoldDB" id="A0AAE0WX85"/>
<dbReference type="InterPro" id="IPR001199">
    <property type="entry name" value="Cyt_B5-like_heme/steroid-bd"/>
</dbReference>
<dbReference type="EMBL" id="JAUTXT010000001">
    <property type="protein sequence ID" value="KAK3679628.1"/>
    <property type="molecule type" value="Genomic_DNA"/>
</dbReference>
<dbReference type="Gene3D" id="3.10.120.10">
    <property type="entry name" value="Cytochrome b5-like heme/steroid binding domain"/>
    <property type="match status" value="1"/>
</dbReference>
<accession>A0AAE0WX85</accession>
<dbReference type="Pfam" id="PF00173">
    <property type="entry name" value="Cyt-b5"/>
    <property type="match status" value="1"/>
</dbReference>
<evidence type="ECO:0000259" key="3">
    <source>
        <dbReference type="SMART" id="SM01117"/>
    </source>
</evidence>
<name>A0AAE0WX85_9PEZI</name>
<comment type="similarity">
    <text evidence="1">Belongs to the cytochrome b5 family. MAPR subfamily.</text>
</comment>
<dbReference type="SUPFAM" id="SSF55856">
    <property type="entry name" value="Cytochrome b5-like heme/steroid binding domain"/>
    <property type="match status" value="1"/>
</dbReference>
<evidence type="ECO:0000313" key="4">
    <source>
        <dbReference type="EMBL" id="KAK3679628.1"/>
    </source>
</evidence>
<keyword evidence="2" id="KW-0732">Signal</keyword>
<dbReference type="Proteomes" id="UP001274830">
    <property type="component" value="Unassembled WGS sequence"/>
</dbReference>
<comment type="caution">
    <text evidence="4">The sequence shown here is derived from an EMBL/GenBank/DDBJ whole genome shotgun (WGS) entry which is preliminary data.</text>
</comment>
<dbReference type="InterPro" id="IPR036400">
    <property type="entry name" value="Cyt_B5-like_heme/steroid_sf"/>
</dbReference>
<gene>
    <name evidence="4" type="ORF">LTR78_000003</name>
</gene>
<dbReference type="PANTHER" id="PTHR10281:SF76">
    <property type="entry name" value="CALCUTTA CUP-RELATED"/>
    <property type="match status" value="1"/>
</dbReference>
<reference evidence="4" key="1">
    <citation type="submission" date="2023-07" db="EMBL/GenBank/DDBJ databases">
        <title>Black Yeasts Isolated from many extreme environments.</title>
        <authorList>
            <person name="Coleine C."/>
            <person name="Stajich J.E."/>
            <person name="Selbmann L."/>
        </authorList>
    </citation>
    <scope>NUCLEOTIDE SEQUENCE</scope>
    <source>
        <strain evidence="4">CCFEE 5485</strain>
    </source>
</reference>
<feature type="signal peptide" evidence="2">
    <location>
        <begin position="1"/>
        <end position="17"/>
    </location>
</feature>
<sequence>MYLPILVFGVLPWLALGAVTSNGVQLTEAELAHFDGTGDDGKIYLSINGTIFDVSASPAFYGPGGHYHHFTGKDASRAWVSECWDTEDQLTWRMDGIEAMFMPKYLDEQMQQNADGESDIEGADAFGGADLLKMAKQVVSKYGRVSKKAIDARRVTDRKEAEQSAQAALAHWIKFFSDNSKYNVIGNVILDDSKPEPPGLCEAALKKRPVRGGKLDALMQAGMGMGGGGAGGGKKPAAGMPDFVKNAGQKAANVVVGKKDSEQEDVSKDEL</sequence>
<feature type="chain" id="PRO_5041927365" description="Cytochrome b5 heme-binding domain-containing protein" evidence="2">
    <location>
        <begin position="18"/>
        <end position="271"/>
    </location>
</feature>
<dbReference type="SMART" id="SM01117">
    <property type="entry name" value="Cyt-b5"/>
    <property type="match status" value="1"/>
</dbReference>
<dbReference type="GO" id="GO:0016020">
    <property type="term" value="C:membrane"/>
    <property type="evidence" value="ECO:0007669"/>
    <property type="project" value="TreeGrafter"/>
</dbReference>